<evidence type="ECO:0000259" key="6">
    <source>
        <dbReference type="PROSITE" id="PS50240"/>
    </source>
</evidence>
<feature type="signal peptide" evidence="5">
    <location>
        <begin position="1"/>
        <end position="20"/>
    </location>
</feature>
<gene>
    <name evidence="7" type="ORF">ACAOBT_LOCUS30</name>
</gene>
<dbReference type="InterPro" id="IPR009003">
    <property type="entry name" value="Peptidase_S1_PA"/>
</dbReference>
<protein>
    <recommendedName>
        <fullName evidence="6">Peptidase S1 domain-containing protein</fullName>
    </recommendedName>
</protein>
<dbReference type="Gene3D" id="2.40.10.10">
    <property type="entry name" value="Trypsin-like serine proteases"/>
    <property type="match status" value="1"/>
</dbReference>
<organism evidence="7 8">
    <name type="scientific">Acanthoscelides obtectus</name>
    <name type="common">Bean weevil</name>
    <name type="synonym">Bruchus obtectus</name>
    <dbReference type="NCBI Taxonomy" id="200917"/>
    <lineage>
        <taxon>Eukaryota</taxon>
        <taxon>Metazoa</taxon>
        <taxon>Ecdysozoa</taxon>
        <taxon>Arthropoda</taxon>
        <taxon>Hexapoda</taxon>
        <taxon>Insecta</taxon>
        <taxon>Pterygota</taxon>
        <taxon>Neoptera</taxon>
        <taxon>Endopterygota</taxon>
        <taxon>Coleoptera</taxon>
        <taxon>Polyphaga</taxon>
        <taxon>Cucujiformia</taxon>
        <taxon>Chrysomeloidea</taxon>
        <taxon>Chrysomelidae</taxon>
        <taxon>Bruchinae</taxon>
        <taxon>Bruchini</taxon>
        <taxon>Acanthoscelides</taxon>
    </lineage>
</organism>
<evidence type="ECO:0000256" key="5">
    <source>
        <dbReference type="SAM" id="SignalP"/>
    </source>
</evidence>
<feature type="domain" description="Peptidase S1" evidence="6">
    <location>
        <begin position="31"/>
        <end position="257"/>
    </location>
</feature>
<dbReference type="SUPFAM" id="SSF50494">
    <property type="entry name" value="Trypsin-like serine proteases"/>
    <property type="match status" value="1"/>
</dbReference>
<evidence type="ECO:0000313" key="7">
    <source>
        <dbReference type="EMBL" id="CAH1953422.1"/>
    </source>
</evidence>
<dbReference type="AlphaFoldDB" id="A0A9P0NRN3"/>
<dbReference type="OrthoDB" id="10059102at2759"/>
<comment type="caution">
    <text evidence="7">The sequence shown here is derived from an EMBL/GenBank/DDBJ whole genome shotgun (WGS) entry which is preliminary data.</text>
</comment>
<dbReference type="InterPro" id="IPR050430">
    <property type="entry name" value="Peptidase_S1"/>
</dbReference>
<evidence type="ECO:0000256" key="3">
    <source>
        <dbReference type="ARBA" id="ARBA00022825"/>
    </source>
</evidence>
<dbReference type="InterPro" id="IPR001254">
    <property type="entry name" value="Trypsin_dom"/>
</dbReference>
<keyword evidence="3" id="KW-0720">Serine protease</keyword>
<dbReference type="PANTHER" id="PTHR24276:SF96">
    <property type="entry name" value="PEPTIDASE S1 DOMAIN-CONTAINING PROTEIN"/>
    <property type="match status" value="1"/>
</dbReference>
<feature type="chain" id="PRO_5040144117" description="Peptidase S1 domain-containing protein" evidence="5">
    <location>
        <begin position="21"/>
        <end position="284"/>
    </location>
</feature>
<dbReference type="EMBL" id="CAKOFQ010006651">
    <property type="protein sequence ID" value="CAH1953422.1"/>
    <property type="molecule type" value="Genomic_DNA"/>
</dbReference>
<keyword evidence="5" id="KW-0732">Signal</keyword>
<accession>A0A9P0NRN3</accession>
<dbReference type="GO" id="GO:0004252">
    <property type="term" value="F:serine-type endopeptidase activity"/>
    <property type="evidence" value="ECO:0007669"/>
    <property type="project" value="InterPro"/>
</dbReference>
<proteinExistence type="predicted"/>
<dbReference type="InterPro" id="IPR043504">
    <property type="entry name" value="Peptidase_S1_PA_chymotrypsin"/>
</dbReference>
<evidence type="ECO:0000313" key="8">
    <source>
        <dbReference type="Proteomes" id="UP001152888"/>
    </source>
</evidence>
<keyword evidence="8" id="KW-1185">Reference proteome</keyword>
<dbReference type="SMART" id="SM00020">
    <property type="entry name" value="Tryp_SPc"/>
    <property type="match status" value="1"/>
</dbReference>
<dbReference type="PROSITE" id="PS50240">
    <property type="entry name" value="TRYPSIN_DOM"/>
    <property type="match status" value="1"/>
</dbReference>
<evidence type="ECO:0000256" key="1">
    <source>
        <dbReference type="ARBA" id="ARBA00022670"/>
    </source>
</evidence>
<keyword evidence="4" id="KW-1015">Disulfide bond</keyword>
<evidence type="ECO:0000256" key="4">
    <source>
        <dbReference type="ARBA" id="ARBA00023157"/>
    </source>
</evidence>
<dbReference type="PANTHER" id="PTHR24276">
    <property type="entry name" value="POLYSERASE-RELATED"/>
    <property type="match status" value="1"/>
</dbReference>
<reference evidence="7" key="1">
    <citation type="submission" date="2022-03" db="EMBL/GenBank/DDBJ databases">
        <authorList>
            <person name="Sayadi A."/>
        </authorList>
    </citation>
    <scope>NUCLEOTIDE SEQUENCE</scope>
</reference>
<name>A0A9P0NRN3_ACAOB</name>
<dbReference type="Pfam" id="PF00089">
    <property type="entry name" value="Trypsin"/>
    <property type="match status" value="1"/>
</dbReference>
<keyword evidence="2" id="KW-0378">Hydrolase</keyword>
<keyword evidence="1" id="KW-0645">Protease</keyword>
<dbReference type="GO" id="GO:0006508">
    <property type="term" value="P:proteolysis"/>
    <property type="evidence" value="ECO:0007669"/>
    <property type="project" value="UniProtKB-KW"/>
</dbReference>
<sequence>MWEIFQLLFISIIIPQLGYAYSSEESPASKTVGQATIGKAVSPDEFPYQVSLHTSFNGDEFFCGGIAVSNSTVLTPGQCLYYDWGGQMPHLVVIVHTGISSLNDKPLSKYEVSEITYHPKFNKMQIGNNLALLKISTQSQSDNSSIVLDYVLLAESFSQSSNSTENCTIVGWNKETRDLRSMDVNIVSCNSSSSNAMCIQKVDAESAMCNMSLGSSLICDDKLVGILTMQSYCNSSLPYTIVENIIPEKDWLLTNGAISYNSNLISIGFYFFAFHLITKKLLVD</sequence>
<evidence type="ECO:0000256" key="2">
    <source>
        <dbReference type="ARBA" id="ARBA00022801"/>
    </source>
</evidence>
<dbReference type="Proteomes" id="UP001152888">
    <property type="component" value="Unassembled WGS sequence"/>
</dbReference>